<dbReference type="SUPFAM" id="SSF56935">
    <property type="entry name" value="Porins"/>
    <property type="match status" value="1"/>
</dbReference>
<keyword evidence="2" id="KW-1185">Reference proteome</keyword>
<protein>
    <submittedName>
        <fullName evidence="1">Outer membrane putative beta-barrel porin/alpha-amylase</fullName>
    </submittedName>
</protein>
<dbReference type="InterPro" id="IPR025737">
    <property type="entry name" value="FApF"/>
</dbReference>
<dbReference type="AlphaFoldDB" id="A0A4V3F9B8"/>
<dbReference type="EMBL" id="SOBW01000007">
    <property type="protein sequence ID" value="TDU43636.1"/>
    <property type="molecule type" value="Genomic_DNA"/>
</dbReference>
<reference evidence="1 2" key="1">
    <citation type="submission" date="2019-03" db="EMBL/GenBank/DDBJ databases">
        <title>Genomic Encyclopedia of Archaeal and Bacterial Type Strains, Phase II (KMG-II): from individual species to whole genera.</title>
        <authorList>
            <person name="Goeker M."/>
        </authorList>
    </citation>
    <scope>NUCLEOTIDE SEQUENCE [LARGE SCALE GENOMIC DNA]</scope>
    <source>
        <strain evidence="1 2">DSM 28135</strain>
    </source>
</reference>
<organism evidence="1 2">
    <name type="scientific">Gelidibacter sediminis</name>
    <dbReference type="NCBI Taxonomy" id="1608710"/>
    <lineage>
        <taxon>Bacteria</taxon>
        <taxon>Pseudomonadati</taxon>
        <taxon>Bacteroidota</taxon>
        <taxon>Flavobacteriia</taxon>
        <taxon>Flavobacteriales</taxon>
        <taxon>Flavobacteriaceae</taxon>
        <taxon>Gelidibacter</taxon>
    </lineage>
</organism>
<dbReference type="OrthoDB" id="1014491at2"/>
<dbReference type="RefSeq" id="WP_133757082.1">
    <property type="nucleotide sequence ID" value="NZ_SOBW01000007.1"/>
</dbReference>
<gene>
    <name evidence="1" type="ORF">BXY82_1051</name>
</gene>
<comment type="caution">
    <text evidence="1">The sequence shown here is derived from an EMBL/GenBank/DDBJ whole genome shotgun (WGS) entry which is preliminary data.</text>
</comment>
<dbReference type="Pfam" id="PF13557">
    <property type="entry name" value="Phenol_MetA_deg"/>
    <property type="match status" value="1"/>
</dbReference>
<accession>A0A4V3F9B8</accession>
<proteinExistence type="predicted"/>
<evidence type="ECO:0000313" key="1">
    <source>
        <dbReference type="EMBL" id="TDU43636.1"/>
    </source>
</evidence>
<dbReference type="Proteomes" id="UP000294689">
    <property type="component" value="Unassembled WGS sequence"/>
</dbReference>
<sequence length="266" mass="29586">MKKLIFILSIGMGNEATVAQENVFTEPLITDRPDATESPTAITKGMLQIETGSFYESYEENSIKRETFTYNTTLLRYGIIRNLELRVGCNFAEESIGSNANQFKDISSGFHPLLVGFKTTIVQANGWIPEIGFLGHLHLPFMASTDYKPETTGADVTFAFNHTLNDKSSIGYNIGAAWKHDSPEIAYIYTIAYGFEITNQFGVYTELYGDIQEHHIANHFWDAGLTYLISDNLQLDASVGSSITKGQDILLSAGASYRIPTKKHTK</sequence>
<evidence type="ECO:0000313" key="2">
    <source>
        <dbReference type="Proteomes" id="UP000294689"/>
    </source>
</evidence>
<name>A0A4V3F9B8_9FLAO</name>